<proteinExistence type="predicted"/>
<dbReference type="AlphaFoldDB" id="A0AAV8XSV5"/>
<name>A0AAV8XSV5_9CUCU</name>
<gene>
    <name evidence="2" type="ORF">NQ318_002855</name>
</gene>
<dbReference type="InterPro" id="IPR029526">
    <property type="entry name" value="PGBD"/>
</dbReference>
<comment type="caution">
    <text evidence="2">The sequence shown here is derived from an EMBL/GenBank/DDBJ whole genome shotgun (WGS) entry which is preliminary data.</text>
</comment>
<reference evidence="2" key="1">
    <citation type="journal article" date="2023" name="Insect Mol. Biol.">
        <title>Genome sequencing provides insights into the evolution of gene families encoding plant cell wall-degrading enzymes in longhorned beetles.</title>
        <authorList>
            <person name="Shin N.R."/>
            <person name="Okamura Y."/>
            <person name="Kirsch R."/>
            <person name="Pauchet Y."/>
        </authorList>
    </citation>
    <scope>NUCLEOTIDE SEQUENCE</scope>
    <source>
        <strain evidence="2">AMC_N1</strain>
    </source>
</reference>
<dbReference type="PANTHER" id="PTHR47055">
    <property type="entry name" value="DDE_TNP_1_7 DOMAIN-CONTAINING PROTEIN"/>
    <property type="match status" value="1"/>
</dbReference>
<keyword evidence="3" id="KW-1185">Reference proteome</keyword>
<dbReference type="EMBL" id="JAPWTK010000339">
    <property type="protein sequence ID" value="KAJ8942181.1"/>
    <property type="molecule type" value="Genomic_DNA"/>
</dbReference>
<evidence type="ECO:0000313" key="2">
    <source>
        <dbReference type="EMBL" id="KAJ8942181.1"/>
    </source>
</evidence>
<dbReference type="InterPro" id="IPR052638">
    <property type="entry name" value="PiggyBac_TE-derived"/>
</dbReference>
<accession>A0AAV8XSV5</accession>
<dbReference type="Proteomes" id="UP001162162">
    <property type="component" value="Unassembled WGS sequence"/>
</dbReference>
<dbReference type="Pfam" id="PF13843">
    <property type="entry name" value="DDE_Tnp_1_7"/>
    <property type="match status" value="1"/>
</dbReference>
<feature type="domain" description="PiggyBac transposable element-derived protein" evidence="1">
    <location>
        <begin position="47"/>
        <end position="146"/>
    </location>
</feature>
<sequence>MKVTTYHCLISSQVLSLKRKATNGKKCDLHNNFSGPWPSTASTVANEKVIDMLVHFTNMYALKRNRKANISCDEIKCFLGVLLVSGYSSVSRRRMYWENSEDSKNILISNAIRRDRFEYIMSNIHCCDNDNLDKTELTALQKSDPYLKK</sequence>
<evidence type="ECO:0000313" key="3">
    <source>
        <dbReference type="Proteomes" id="UP001162162"/>
    </source>
</evidence>
<dbReference type="PANTHER" id="PTHR47055:SF3">
    <property type="entry name" value="PHORBOL-ESTER_DAG-TYPE DOMAIN-CONTAINING PROTEIN"/>
    <property type="match status" value="1"/>
</dbReference>
<organism evidence="2 3">
    <name type="scientific">Aromia moschata</name>
    <dbReference type="NCBI Taxonomy" id="1265417"/>
    <lineage>
        <taxon>Eukaryota</taxon>
        <taxon>Metazoa</taxon>
        <taxon>Ecdysozoa</taxon>
        <taxon>Arthropoda</taxon>
        <taxon>Hexapoda</taxon>
        <taxon>Insecta</taxon>
        <taxon>Pterygota</taxon>
        <taxon>Neoptera</taxon>
        <taxon>Endopterygota</taxon>
        <taxon>Coleoptera</taxon>
        <taxon>Polyphaga</taxon>
        <taxon>Cucujiformia</taxon>
        <taxon>Chrysomeloidea</taxon>
        <taxon>Cerambycidae</taxon>
        <taxon>Cerambycinae</taxon>
        <taxon>Callichromatini</taxon>
        <taxon>Aromia</taxon>
    </lineage>
</organism>
<protein>
    <recommendedName>
        <fullName evidence="1">PiggyBac transposable element-derived protein domain-containing protein</fullName>
    </recommendedName>
</protein>
<evidence type="ECO:0000259" key="1">
    <source>
        <dbReference type="Pfam" id="PF13843"/>
    </source>
</evidence>
<dbReference type="GO" id="GO:0043565">
    <property type="term" value="F:sequence-specific DNA binding"/>
    <property type="evidence" value="ECO:0007669"/>
    <property type="project" value="TreeGrafter"/>
</dbReference>